<evidence type="ECO:0000256" key="3">
    <source>
        <dbReference type="ARBA" id="ARBA00022741"/>
    </source>
</evidence>
<dbReference type="InterPro" id="IPR016135">
    <property type="entry name" value="UBQ-conjugating_enzyme/RWD"/>
</dbReference>
<dbReference type="EMBL" id="MU155447">
    <property type="protein sequence ID" value="KAF9473379.1"/>
    <property type="molecule type" value="Genomic_DNA"/>
</dbReference>
<keyword evidence="3" id="KW-0547">Nucleotide-binding</keyword>
<feature type="compositionally biased region" description="Polar residues" evidence="6">
    <location>
        <begin position="253"/>
        <end position="264"/>
    </location>
</feature>
<reference evidence="8" key="1">
    <citation type="submission" date="2020-11" db="EMBL/GenBank/DDBJ databases">
        <authorList>
            <consortium name="DOE Joint Genome Institute"/>
            <person name="Ahrendt S."/>
            <person name="Riley R."/>
            <person name="Andreopoulos W."/>
            <person name="Labutti K."/>
            <person name="Pangilinan J."/>
            <person name="Ruiz-Duenas F.J."/>
            <person name="Barrasa J.M."/>
            <person name="Sanchez-Garcia M."/>
            <person name="Camarero S."/>
            <person name="Miyauchi S."/>
            <person name="Serrano A."/>
            <person name="Linde D."/>
            <person name="Babiker R."/>
            <person name="Drula E."/>
            <person name="Ayuso-Fernandez I."/>
            <person name="Pacheco R."/>
            <person name="Padilla G."/>
            <person name="Ferreira P."/>
            <person name="Barriuso J."/>
            <person name="Kellner H."/>
            <person name="Castanera R."/>
            <person name="Alfaro M."/>
            <person name="Ramirez L."/>
            <person name="Pisabarro A.G."/>
            <person name="Kuo A."/>
            <person name="Tritt A."/>
            <person name="Lipzen A."/>
            <person name="He G."/>
            <person name="Yan M."/>
            <person name="Ng V."/>
            <person name="Cullen D."/>
            <person name="Martin F."/>
            <person name="Rosso M.-N."/>
            <person name="Henrissat B."/>
            <person name="Hibbett D."/>
            <person name="Martinez A.T."/>
            <person name="Grigoriev I.V."/>
        </authorList>
    </citation>
    <scope>NUCLEOTIDE SEQUENCE</scope>
    <source>
        <strain evidence="8">CIRM-BRFM 674</strain>
    </source>
</reference>
<protein>
    <recommendedName>
        <fullName evidence="1">E2 ubiquitin-conjugating enzyme</fullName>
        <ecNumber evidence="1">2.3.2.23</ecNumber>
    </recommendedName>
</protein>
<evidence type="ECO:0000256" key="6">
    <source>
        <dbReference type="SAM" id="MobiDB-lite"/>
    </source>
</evidence>
<evidence type="ECO:0000256" key="5">
    <source>
        <dbReference type="ARBA" id="ARBA00022840"/>
    </source>
</evidence>
<dbReference type="InterPro" id="IPR000608">
    <property type="entry name" value="UBC"/>
</dbReference>
<feature type="compositionally biased region" description="Low complexity" evidence="6">
    <location>
        <begin position="297"/>
        <end position="307"/>
    </location>
</feature>
<gene>
    <name evidence="8" type="ORF">BDN70DRAFT_885893</name>
</gene>
<dbReference type="SUPFAM" id="SSF54495">
    <property type="entry name" value="UBC-like"/>
    <property type="match status" value="1"/>
</dbReference>
<proteinExistence type="predicted"/>
<dbReference type="Gene3D" id="3.10.110.10">
    <property type="entry name" value="Ubiquitin Conjugating Enzyme"/>
    <property type="match status" value="1"/>
</dbReference>
<organism evidence="8 9">
    <name type="scientific">Pholiota conissans</name>
    <dbReference type="NCBI Taxonomy" id="109636"/>
    <lineage>
        <taxon>Eukaryota</taxon>
        <taxon>Fungi</taxon>
        <taxon>Dikarya</taxon>
        <taxon>Basidiomycota</taxon>
        <taxon>Agaricomycotina</taxon>
        <taxon>Agaricomycetes</taxon>
        <taxon>Agaricomycetidae</taxon>
        <taxon>Agaricales</taxon>
        <taxon>Agaricineae</taxon>
        <taxon>Strophariaceae</taxon>
        <taxon>Pholiota</taxon>
    </lineage>
</organism>
<sequence>MPPGVPSAMTMKRITREIADLKREDLGDIKLEPNEHNMNIWKGSIPGPEGSLYEGGVFDVEIVLPPDYPFSAPKVIFKTRIYHMNISDQGSICIDILKQNWSPALSLFKVMLSLSSLLTDPNPRDPLVPSIATQYTRNRKVHDSTARSWTALYAKPKPPPPAPAAPSSKARGKKPAESTSLPSSHADTGNSTSLPPRSARASQPSASTPPITTGNTIIVLDDSDDEAGASRSSTTTTTTRADKKRKRPDTTPVDLTTTEVLNISDSEDDEAAAGSAAQFAAKKKARTTQNGAGSGVGASSSNSVGSSRAPVRQLGEVIIID</sequence>
<accession>A0A9P6CUP4</accession>
<name>A0A9P6CUP4_9AGAR</name>
<dbReference type="PROSITE" id="PS50127">
    <property type="entry name" value="UBC_2"/>
    <property type="match status" value="1"/>
</dbReference>
<evidence type="ECO:0000313" key="8">
    <source>
        <dbReference type="EMBL" id="KAF9473379.1"/>
    </source>
</evidence>
<feature type="compositionally biased region" description="Low complexity" evidence="6">
    <location>
        <begin position="229"/>
        <end position="239"/>
    </location>
</feature>
<dbReference type="FunFam" id="3.10.110.10:FF:000060">
    <property type="entry name" value="Ubiquitin conjugating enzyme (UbcB)"/>
    <property type="match status" value="1"/>
</dbReference>
<dbReference type="Proteomes" id="UP000807469">
    <property type="component" value="Unassembled WGS sequence"/>
</dbReference>
<evidence type="ECO:0000259" key="7">
    <source>
        <dbReference type="PROSITE" id="PS50127"/>
    </source>
</evidence>
<dbReference type="GO" id="GO:0005524">
    <property type="term" value="F:ATP binding"/>
    <property type="evidence" value="ECO:0007669"/>
    <property type="project" value="UniProtKB-KW"/>
</dbReference>
<feature type="compositionally biased region" description="Low complexity" evidence="6">
    <location>
        <begin position="193"/>
        <end position="210"/>
    </location>
</feature>
<dbReference type="AlphaFoldDB" id="A0A9P6CUP4"/>
<dbReference type="OrthoDB" id="7851174at2759"/>
<evidence type="ECO:0000256" key="1">
    <source>
        <dbReference type="ARBA" id="ARBA00012486"/>
    </source>
</evidence>
<feature type="domain" description="UBC core" evidence="7">
    <location>
        <begin position="9"/>
        <end position="155"/>
    </location>
</feature>
<comment type="caution">
    <text evidence="8">The sequence shown here is derived from an EMBL/GenBank/DDBJ whole genome shotgun (WGS) entry which is preliminary data.</text>
</comment>
<dbReference type="EC" id="2.3.2.23" evidence="1"/>
<evidence type="ECO:0000313" key="9">
    <source>
        <dbReference type="Proteomes" id="UP000807469"/>
    </source>
</evidence>
<dbReference type="GO" id="GO:0061631">
    <property type="term" value="F:ubiquitin conjugating enzyme activity"/>
    <property type="evidence" value="ECO:0007669"/>
    <property type="project" value="UniProtKB-EC"/>
</dbReference>
<keyword evidence="2" id="KW-0808">Transferase</keyword>
<dbReference type="SMART" id="SM00212">
    <property type="entry name" value="UBCc"/>
    <property type="match status" value="1"/>
</dbReference>
<keyword evidence="9" id="KW-1185">Reference proteome</keyword>
<keyword evidence="5" id="KW-0067">ATP-binding</keyword>
<evidence type="ECO:0000256" key="4">
    <source>
        <dbReference type="ARBA" id="ARBA00022786"/>
    </source>
</evidence>
<keyword evidence="4" id="KW-0833">Ubl conjugation pathway</keyword>
<evidence type="ECO:0000256" key="2">
    <source>
        <dbReference type="ARBA" id="ARBA00022679"/>
    </source>
</evidence>
<feature type="region of interest" description="Disordered" evidence="6">
    <location>
        <begin position="150"/>
        <end position="321"/>
    </location>
</feature>
<dbReference type="PANTHER" id="PTHR24068">
    <property type="entry name" value="UBIQUITIN-CONJUGATING ENZYME E2"/>
    <property type="match status" value="1"/>
</dbReference>
<feature type="compositionally biased region" description="Polar residues" evidence="6">
    <location>
        <begin position="177"/>
        <end position="192"/>
    </location>
</feature>
<dbReference type="Pfam" id="PF00179">
    <property type="entry name" value="UQ_con"/>
    <property type="match status" value="1"/>
</dbReference>